<feature type="non-terminal residue" evidence="2">
    <location>
        <position position="129"/>
    </location>
</feature>
<feature type="non-terminal residue" evidence="2">
    <location>
        <position position="1"/>
    </location>
</feature>
<comment type="caution">
    <text evidence="2">The sequence shown here is derived from an EMBL/GenBank/DDBJ whole genome shotgun (WGS) entry which is preliminary data.</text>
</comment>
<name>A0A813FKR0_POLGL</name>
<evidence type="ECO:0000313" key="2">
    <source>
        <dbReference type="EMBL" id="CAE8614757.1"/>
    </source>
</evidence>
<evidence type="ECO:0000313" key="3">
    <source>
        <dbReference type="Proteomes" id="UP000654075"/>
    </source>
</evidence>
<evidence type="ECO:0000256" key="1">
    <source>
        <dbReference type="SAM" id="MobiDB-lite"/>
    </source>
</evidence>
<feature type="region of interest" description="Disordered" evidence="1">
    <location>
        <begin position="1"/>
        <end position="24"/>
    </location>
</feature>
<proteinExistence type="predicted"/>
<reference evidence="2" key="1">
    <citation type="submission" date="2021-02" db="EMBL/GenBank/DDBJ databases">
        <authorList>
            <person name="Dougan E. K."/>
            <person name="Rhodes N."/>
            <person name="Thang M."/>
            <person name="Chan C."/>
        </authorList>
    </citation>
    <scope>NUCLEOTIDE SEQUENCE</scope>
</reference>
<gene>
    <name evidence="2" type="ORF">PGLA1383_LOCUS32479</name>
</gene>
<protein>
    <submittedName>
        <fullName evidence="2">Uncharacterized protein</fullName>
    </submittedName>
</protein>
<keyword evidence="3" id="KW-1185">Reference proteome</keyword>
<dbReference type="EMBL" id="CAJNNV010025491">
    <property type="protein sequence ID" value="CAE8614757.1"/>
    <property type="molecule type" value="Genomic_DNA"/>
</dbReference>
<dbReference type="AlphaFoldDB" id="A0A813FKR0"/>
<dbReference type="Proteomes" id="UP000654075">
    <property type="component" value="Unassembled WGS sequence"/>
</dbReference>
<accession>A0A813FKR0</accession>
<sequence>VAQPLRRKLAAQPPGRKAGASRAAEVPSLVAKGVLIRAKSAREAATGAAIATVANPAPWDLASRTTEEEATVAEIAVATAIVTETVAAIVIAIGAVTAIETAAAALTASGPEGAATVVATATVATVTEE</sequence>
<organism evidence="2 3">
    <name type="scientific">Polarella glacialis</name>
    <name type="common">Dinoflagellate</name>
    <dbReference type="NCBI Taxonomy" id="89957"/>
    <lineage>
        <taxon>Eukaryota</taxon>
        <taxon>Sar</taxon>
        <taxon>Alveolata</taxon>
        <taxon>Dinophyceae</taxon>
        <taxon>Suessiales</taxon>
        <taxon>Suessiaceae</taxon>
        <taxon>Polarella</taxon>
    </lineage>
</organism>